<accession>A0A2W7MTM6</accession>
<feature type="transmembrane region" description="Helical" evidence="9">
    <location>
        <begin position="51"/>
        <end position="72"/>
    </location>
</feature>
<feature type="transmembrane region" description="Helical" evidence="9">
    <location>
        <begin position="84"/>
        <end position="105"/>
    </location>
</feature>
<dbReference type="PANTHER" id="PTHR11562:SF17">
    <property type="entry name" value="RE54080P-RELATED"/>
    <property type="match status" value="1"/>
</dbReference>
<dbReference type="SUPFAM" id="SSF160240">
    <property type="entry name" value="Cation efflux protein cytoplasmic domain-like"/>
    <property type="match status" value="1"/>
</dbReference>
<feature type="domain" description="Cation efflux protein transmembrane" evidence="10">
    <location>
        <begin position="22"/>
        <end position="207"/>
    </location>
</feature>
<dbReference type="InterPro" id="IPR002524">
    <property type="entry name" value="Cation_efflux"/>
</dbReference>
<feature type="domain" description="Cation efflux protein cytoplasmic" evidence="11">
    <location>
        <begin position="214"/>
        <end position="287"/>
    </location>
</feature>
<proteinExistence type="inferred from homology"/>
<keyword evidence="7" id="KW-0406">Ion transport</keyword>
<evidence type="ECO:0000256" key="8">
    <source>
        <dbReference type="ARBA" id="ARBA00023136"/>
    </source>
</evidence>
<dbReference type="InterPro" id="IPR050681">
    <property type="entry name" value="CDF/SLC30A"/>
</dbReference>
<evidence type="ECO:0000256" key="1">
    <source>
        <dbReference type="ARBA" id="ARBA00004141"/>
    </source>
</evidence>
<keyword evidence="13" id="KW-1185">Reference proteome</keyword>
<reference evidence="12 13" key="1">
    <citation type="submission" date="2018-06" db="EMBL/GenBank/DDBJ databases">
        <title>Genomic Encyclopedia of Archaeal and Bacterial Type Strains, Phase II (KMG-II): from individual species to whole genera.</title>
        <authorList>
            <person name="Goeker M."/>
        </authorList>
    </citation>
    <scope>NUCLEOTIDE SEQUENCE [LARGE SCALE GENOMIC DNA]</scope>
    <source>
        <strain evidence="12 13">DSM 6779</strain>
    </source>
</reference>
<keyword evidence="4 9" id="KW-0812">Transmembrane</keyword>
<evidence type="ECO:0000256" key="4">
    <source>
        <dbReference type="ARBA" id="ARBA00022692"/>
    </source>
</evidence>
<evidence type="ECO:0000256" key="6">
    <source>
        <dbReference type="ARBA" id="ARBA00022989"/>
    </source>
</evidence>
<organism evidence="12 13">
    <name type="scientific">Breznakibacter xylanolyticus</name>
    <dbReference type="NCBI Taxonomy" id="990"/>
    <lineage>
        <taxon>Bacteria</taxon>
        <taxon>Pseudomonadati</taxon>
        <taxon>Bacteroidota</taxon>
        <taxon>Bacteroidia</taxon>
        <taxon>Marinilabiliales</taxon>
        <taxon>Marinilabiliaceae</taxon>
        <taxon>Breznakibacter</taxon>
    </lineage>
</organism>
<dbReference type="InterPro" id="IPR027469">
    <property type="entry name" value="Cation_efflux_TMD_sf"/>
</dbReference>
<gene>
    <name evidence="12" type="ORF">LX69_03135</name>
</gene>
<name>A0A2W7MTM6_9BACT</name>
<feature type="transmembrane region" description="Helical" evidence="9">
    <location>
        <begin position="153"/>
        <end position="175"/>
    </location>
</feature>
<dbReference type="InterPro" id="IPR036837">
    <property type="entry name" value="Cation_efflux_CTD_sf"/>
</dbReference>
<evidence type="ECO:0000256" key="5">
    <source>
        <dbReference type="ARBA" id="ARBA00022906"/>
    </source>
</evidence>
<evidence type="ECO:0000256" key="9">
    <source>
        <dbReference type="SAM" id="Phobius"/>
    </source>
</evidence>
<comment type="subcellular location">
    <subcellularLocation>
        <location evidence="1">Membrane</location>
        <topology evidence="1">Multi-pass membrane protein</topology>
    </subcellularLocation>
</comment>
<sequence>MAHSHGHSHATNKSYGRAFALGIGLNVTFIAVEIIYGLIANSSALLADAGHNASDVLGLVFAWTAMWLASIKPRGKYTYGLRKTTILVSILNALLLFGAVAVIAWDAIGKFKNPEPVAGSQVMIVAAIGVVINTLTALLFMKGQKDDLNIKGAFLHMAADAGVSLGVVVAGLLINLTGKQWIDPLTSFLIIAVIVWGTWRLFTDSVDLALDAVPKHINLEKVREFLLAQKGVENIHDLHIWAMSTTKVALTAHLIIPEGINDNFIGDLQHELEHEFGINHTTLQIENKSIEEDCEIDC</sequence>
<evidence type="ECO:0000256" key="7">
    <source>
        <dbReference type="ARBA" id="ARBA00023065"/>
    </source>
</evidence>
<feature type="transmembrane region" description="Helical" evidence="9">
    <location>
        <begin position="117"/>
        <end position="141"/>
    </location>
</feature>
<dbReference type="Proteomes" id="UP000249239">
    <property type="component" value="Unassembled WGS sequence"/>
</dbReference>
<feature type="transmembrane region" description="Helical" evidence="9">
    <location>
        <begin position="18"/>
        <end position="39"/>
    </location>
</feature>
<dbReference type="InterPro" id="IPR058533">
    <property type="entry name" value="Cation_efflux_TM"/>
</dbReference>
<evidence type="ECO:0000256" key="3">
    <source>
        <dbReference type="ARBA" id="ARBA00022448"/>
    </source>
</evidence>
<dbReference type="AlphaFoldDB" id="A0A2W7MTM6"/>
<evidence type="ECO:0000259" key="11">
    <source>
        <dbReference type="Pfam" id="PF16916"/>
    </source>
</evidence>
<keyword evidence="6 9" id="KW-1133">Transmembrane helix</keyword>
<dbReference type="Pfam" id="PF01545">
    <property type="entry name" value="Cation_efflux"/>
    <property type="match status" value="1"/>
</dbReference>
<dbReference type="GO" id="GO:0005385">
    <property type="term" value="F:zinc ion transmembrane transporter activity"/>
    <property type="evidence" value="ECO:0007669"/>
    <property type="project" value="TreeGrafter"/>
</dbReference>
<protein>
    <submittedName>
        <fullName evidence="12">Cobalt-zinc-cadmium efflux system protein</fullName>
    </submittedName>
</protein>
<dbReference type="RefSeq" id="WP_111446938.1">
    <property type="nucleotide sequence ID" value="NZ_QKZK01000040.1"/>
</dbReference>
<dbReference type="InterPro" id="IPR027470">
    <property type="entry name" value="Cation_efflux_CTD"/>
</dbReference>
<comment type="similarity">
    <text evidence="2">Belongs to the cation diffusion facilitator (CDF) transporter (TC 2.A.4) family. SLC30A subfamily.</text>
</comment>
<evidence type="ECO:0000259" key="10">
    <source>
        <dbReference type="Pfam" id="PF01545"/>
    </source>
</evidence>
<dbReference type="PANTHER" id="PTHR11562">
    <property type="entry name" value="CATION EFFLUX PROTEIN/ ZINC TRANSPORTER"/>
    <property type="match status" value="1"/>
</dbReference>
<evidence type="ECO:0000313" key="12">
    <source>
        <dbReference type="EMBL" id="PZX11328.1"/>
    </source>
</evidence>
<keyword evidence="3" id="KW-0813">Transport</keyword>
<dbReference type="Gene3D" id="1.20.1510.10">
    <property type="entry name" value="Cation efflux protein transmembrane domain"/>
    <property type="match status" value="1"/>
</dbReference>
<dbReference type="NCBIfam" id="TIGR01297">
    <property type="entry name" value="CDF"/>
    <property type="match status" value="1"/>
</dbReference>
<keyword evidence="8 9" id="KW-0472">Membrane</keyword>
<evidence type="ECO:0000313" key="13">
    <source>
        <dbReference type="Proteomes" id="UP000249239"/>
    </source>
</evidence>
<dbReference type="EMBL" id="QKZK01000040">
    <property type="protein sequence ID" value="PZX11328.1"/>
    <property type="molecule type" value="Genomic_DNA"/>
</dbReference>
<feature type="transmembrane region" description="Helical" evidence="9">
    <location>
        <begin position="181"/>
        <end position="199"/>
    </location>
</feature>
<keyword evidence="5" id="KW-0864">Zinc transport</keyword>
<comment type="caution">
    <text evidence="12">The sequence shown here is derived from an EMBL/GenBank/DDBJ whole genome shotgun (WGS) entry which is preliminary data.</text>
</comment>
<keyword evidence="5" id="KW-0862">Zinc</keyword>
<dbReference type="Pfam" id="PF16916">
    <property type="entry name" value="ZT_dimer"/>
    <property type="match status" value="1"/>
</dbReference>
<dbReference type="GO" id="GO:0005886">
    <property type="term" value="C:plasma membrane"/>
    <property type="evidence" value="ECO:0007669"/>
    <property type="project" value="TreeGrafter"/>
</dbReference>
<evidence type="ECO:0000256" key="2">
    <source>
        <dbReference type="ARBA" id="ARBA00008873"/>
    </source>
</evidence>
<dbReference type="OrthoDB" id="9809646at2"/>
<dbReference type="SUPFAM" id="SSF161111">
    <property type="entry name" value="Cation efflux protein transmembrane domain-like"/>
    <property type="match status" value="1"/>
</dbReference>